<dbReference type="Proteomes" id="UP001596022">
    <property type="component" value="Unassembled WGS sequence"/>
</dbReference>
<feature type="compositionally biased region" description="Polar residues" evidence="1">
    <location>
        <begin position="44"/>
        <end position="55"/>
    </location>
</feature>
<name>A0ABV9GTL2_9BACL</name>
<keyword evidence="3" id="KW-1185">Reference proteome</keyword>
<organism evidence="2 3">
    <name type="scientific">Camelliibacillus cellulosilyticus</name>
    <dbReference type="NCBI Taxonomy" id="2174486"/>
    <lineage>
        <taxon>Bacteria</taxon>
        <taxon>Bacillati</taxon>
        <taxon>Bacillota</taxon>
        <taxon>Bacilli</taxon>
        <taxon>Bacillales</taxon>
        <taxon>Sporolactobacillaceae</taxon>
        <taxon>Camelliibacillus</taxon>
    </lineage>
</organism>
<accession>A0ABV9GTL2</accession>
<reference evidence="3" key="1">
    <citation type="journal article" date="2019" name="Int. J. Syst. Evol. Microbiol.">
        <title>The Global Catalogue of Microorganisms (GCM) 10K type strain sequencing project: providing services to taxonomists for standard genome sequencing and annotation.</title>
        <authorList>
            <consortium name="The Broad Institute Genomics Platform"/>
            <consortium name="The Broad Institute Genome Sequencing Center for Infectious Disease"/>
            <person name="Wu L."/>
            <person name="Ma J."/>
        </authorList>
    </citation>
    <scope>NUCLEOTIDE SEQUENCE [LARGE SCALE GENOMIC DNA]</scope>
    <source>
        <strain evidence="3">CGMCC 1.16306</strain>
    </source>
</reference>
<comment type="caution">
    <text evidence="2">The sequence shown here is derived from an EMBL/GenBank/DDBJ whole genome shotgun (WGS) entry which is preliminary data.</text>
</comment>
<feature type="region of interest" description="Disordered" evidence="1">
    <location>
        <begin position="40"/>
        <end position="66"/>
    </location>
</feature>
<protein>
    <submittedName>
        <fullName evidence="2">Uncharacterized protein</fullName>
    </submittedName>
</protein>
<sequence>MKKSLLLIIFITLLALVLIGIKIYPKVYTNTNKQLVNKKEAIPLQNSQNNQNVKGDQSHRDPTKESTFPFESIKREKLAKKYPEKFAIVNKMYYSWDFINSIQGEFERINYKMGETSYGKFYVDLIEKRNRATSKRYENGKLVETENILFKDGAAIRQMPSKHIYYVETKAENTSKNTDAFIYQYLSLFNDDITNSEWFALIYNNYANWSYKIGSLNGMEIYEIKGKIPPGISESLSGHFTMGISRQTGVLLDLKCYDQKSKLSLSITTKNIKINNGIPSNVFELNITDNKKVSKREYNLSGVGANAETNKTGGIDTSHD</sequence>
<dbReference type="Gene3D" id="2.50.20.10">
    <property type="entry name" value="Lipoprotein localisation LolA/LolB/LppX"/>
    <property type="match status" value="1"/>
</dbReference>
<dbReference type="EMBL" id="JBHSFW010000014">
    <property type="protein sequence ID" value="MFC4619985.1"/>
    <property type="molecule type" value="Genomic_DNA"/>
</dbReference>
<dbReference type="RefSeq" id="WP_376847073.1">
    <property type="nucleotide sequence ID" value="NZ_JBHSFW010000014.1"/>
</dbReference>
<evidence type="ECO:0000256" key="1">
    <source>
        <dbReference type="SAM" id="MobiDB-lite"/>
    </source>
</evidence>
<gene>
    <name evidence="2" type="ORF">ACFO4N_14825</name>
</gene>
<proteinExistence type="predicted"/>
<evidence type="ECO:0000313" key="3">
    <source>
        <dbReference type="Proteomes" id="UP001596022"/>
    </source>
</evidence>
<evidence type="ECO:0000313" key="2">
    <source>
        <dbReference type="EMBL" id="MFC4619985.1"/>
    </source>
</evidence>